<gene>
    <name evidence="2" type="ORF">CDL15_Pgr027942</name>
</gene>
<feature type="compositionally biased region" description="Polar residues" evidence="1">
    <location>
        <begin position="35"/>
        <end position="44"/>
    </location>
</feature>
<dbReference type="AlphaFoldDB" id="A0A218XIW9"/>
<sequence length="142" mass="15885">MSSVSIGGVLQHTRIPPTLHELKITDQRERLSPRTWPSKQSLLTSGPREITFVGKSQRKTSSLWISGNYRESSPRPAPSCRGASRSWYERMSPWRGSGREPVEVHAPLRIDASTRPSPESVLSTATVTRTLSAVEERLRACF</sequence>
<dbReference type="Proteomes" id="UP000197138">
    <property type="component" value="Unassembled WGS sequence"/>
</dbReference>
<evidence type="ECO:0000256" key="1">
    <source>
        <dbReference type="SAM" id="MobiDB-lite"/>
    </source>
</evidence>
<feature type="region of interest" description="Disordered" evidence="1">
    <location>
        <begin position="30"/>
        <end position="51"/>
    </location>
</feature>
<evidence type="ECO:0000313" key="2">
    <source>
        <dbReference type="EMBL" id="OWM85155.1"/>
    </source>
</evidence>
<comment type="caution">
    <text evidence="2">The sequence shown here is derived from an EMBL/GenBank/DDBJ whole genome shotgun (WGS) entry which is preliminary data.</text>
</comment>
<evidence type="ECO:0000313" key="3">
    <source>
        <dbReference type="Proteomes" id="UP000197138"/>
    </source>
</evidence>
<accession>A0A218XIW9</accession>
<organism evidence="2 3">
    <name type="scientific">Punica granatum</name>
    <name type="common">Pomegranate</name>
    <dbReference type="NCBI Taxonomy" id="22663"/>
    <lineage>
        <taxon>Eukaryota</taxon>
        <taxon>Viridiplantae</taxon>
        <taxon>Streptophyta</taxon>
        <taxon>Embryophyta</taxon>
        <taxon>Tracheophyta</taxon>
        <taxon>Spermatophyta</taxon>
        <taxon>Magnoliopsida</taxon>
        <taxon>eudicotyledons</taxon>
        <taxon>Gunneridae</taxon>
        <taxon>Pentapetalae</taxon>
        <taxon>rosids</taxon>
        <taxon>malvids</taxon>
        <taxon>Myrtales</taxon>
        <taxon>Lythraceae</taxon>
        <taxon>Punica</taxon>
    </lineage>
</organism>
<protein>
    <submittedName>
        <fullName evidence="2">Uncharacterized protein</fullName>
    </submittedName>
</protein>
<name>A0A218XIW9_PUNGR</name>
<reference evidence="3" key="1">
    <citation type="journal article" date="2017" name="Plant J.">
        <title>The pomegranate (Punica granatum L.) genome and the genomics of punicalagin biosynthesis.</title>
        <authorList>
            <person name="Qin G."/>
            <person name="Xu C."/>
            <person name="Ming R."/>
            <person name="Tang H."/>
            <person name="Guyot R."/>
            <person name="Kramer E.M."/>
            <person name="Hu Y."/>
            <person name="Yi X."/>
            <person name="Qi Y."/>
            <person name="Xu X."/>
            <person name="Gao Z."/>
            <person name="Pan H."/>
            <person name="Jian J."/>
            <person name="Tian Y."/>
            <person name="Yue Z."/>
            <person name="Xu Y."/>
        </authorList>
    </citation>
    <scope>NUCLEOTIDE SEQUENCE [LARGE SCALE GENOMIC DNA]</scope>
    <source>
        <strain evidence="3">cv. Dabenzi</strain>
    </source>
</reference>
<proteinExistence type="predicted"/>
<dbReference type="EMBL" id="MTKT01001287">
    <property type="protein sequence ID" value="OWM85155.1"/>
    <property type="molecule type" value="Genomic_DNA"/>
</dbReference>